<feature type="non-terminal residue" evidence="1">
    <location>
        <position position="1"/>
    </location>
</feature>
<organism evidence="1 2">
    <name type="scientific">Gigaspora margarita</name>
    <dbReference type="NCBI Taxonomy" id="4874"/>
    <lineage>
        <taxon>Eukaryota</taxon>
        <taxon>Fungi</taxon>
        <taxon>Fungi incertae sedis</taxon>
        <taxon>Mucoromycota</taxon>
        <taxon>Glomeromycotina</taxon>
        <taxon>Glomeromycetes</taxon>
        <taxon>Diversisporales</taxon>
        <taxon>Gigasporaceae</taxon>
        <taxon>Gigaspora</taxon>
    </lineage>
</organism>
<dbReference type="SUPFAM" id="SSF53474">
    <property type="entry name" value="alpha/beta-Hydrolases"/>
    <property type="match status" value="1"/>
</dbReference>
<accession>A0ABN7VGP1</accession>
<reference evidence="1 2" key="1">
    <citation type="submission" date="2021-06" db="EMBL/GenBank/DDBJ databases">
        <authorList>
            <person name="Kallberg Y."/>
            <person name="Tangrot J."/>
            <person name="Rosling A."/>
        </authorList>
    </citation>
    <scope>NUCLEOTIDE SEQUENCE [LARGE SCALE GENOMIC DNA]</scope>
    <source>
        <strain evidence="1 2">120-4 pot B 10/14</strain>
    </source>
</reference>
<proteinExistence type="predicted"/>
<name>A0ABN7VGP1_GIGMA</name>
<dbReference type="EMBL" id="CAJVQB010014667">
    <property type="protein sequence ID" value="CAG8769912.1"/>
    <property type="molecule type" value="Genomic_DNA"/>
</dbReference>
<protein>
    <submittedName>
        <fullName evidence="1">37336_t:CDS:1</fullName>
    </submittedName>
</protein>
<evidence type="ECO:0000313" key="2">
    <source>
        <dbReference type="Proteomes" id="UP000789901"/>
    </source>
</evidence>
<gene>
    <name evidence="1" type="ORF">GMARGA_LOCUS18405</name>
</gene>
<comment type="caution">
    <text evidence="1">The sequence shown here is derived from an EMBL/GenBank/DDBJ whole genome shotgun (WGS) entry which is preliminary data.</text>
</comment>
<evidence type="ECO:0000313" key="1">
    <source>
        <dbReference type="EMBL" id="CAG8769912.1"/>
    </source>
</evidence>
<dbReference type="InterPro" id="IPR029058">
    <property type="entry name" value="AB_hydrolase_fold"/>
</dbReference>
<dbReference type="Proteomes" id="UP000789901">
    <property type="component" value="Unassembled WGS sequence"/>
</dbReference>
<sequence length="92" mass="10767">MIALCVVFNIPPDLKLEKLVIEYQREEIKKCNLFSRLQTIKVSTLIIHSENDELIPIQEEQVQSSKYQTVSETIYTKESELIIELNDRKSID</sequence>
<keyword evidence="2" id="KW-1185">Reference proteome</keyword>